<accession>A0ABY9PFX5</accession>
<organism evidence="1 2">
    <name type="scientific">Lysobacter yananisis</name>
    <dbReference type="NCBI Taxonomy" id="1003114"/>
    <lineage>
        <taxon>Bacteria</taxon>
        <taxon>Pseudomonadati</taxon>
        <taxon>Pseudomonadota</taxon>
        <taxon>Gammaproteobacteria</taxon>
        <taxon>Lysobacterales</taxon>
        <taxon>Lysobacteraceae</taxon>
        <taxon>Lysobacter</taxon>
    </lineage>
</organism>
<proteinExistence type="predicted"/>
<reference evidence="1 2" key="1">
    <citation type="submission" date="2023-08" db="EMBL/GenBank/DDBJ databases">
        <title>The whole genome sequence of Lysobacter yananisis.</title>
        <authorList>
            <person name="Sun H."/>
        </authorList>
    </citation>
    <scope>NUCLEOTIDE SEQUENCE [LARGE SCALE GENOMIC DNA]</scope>
    <source>
        <strain evidence="1 2">SNNU513</strain>
    </source>
</reference>
<gene>
    <name evidence="1" type="ORF">RDV84_08985</name>
</gene>
<dbReference type="RefSeq" id="WP_309153134.1">
    <property type="nucleotide sequence ID" value="NZ_CP133568.1"/>
</dbReference>
<dbReference type="Proteomes" id="UP001229313">
    <property type="component" value="Chromosome"/>
</dbReference>
<dbReference type="InterPro" id="IPR021455">
    <property type="entry name" value="DUF3106"/>
</dbReference>
<keyword evidence="2" id="KW-1185">Reference proteome</keyword>
<dbReference type="Pfam" id="PF11304">
    <property type="entry name" value="DUF3106"/>
    <property type="match status" value="1"/>
</dbReference>
<sequence>MSRTTVARTFCSGARFGAAWSRMPWFGVVALATTLALSAPARALPPELERSLARLPAPVQARIRANGARWDGWSEAQRHEFAQRAAQWNQLDAAERGARRERYLAWQALSADERAQAQAAAARHAALPPEQRQALRAQFDALDRSERRGWLLGPALGADYPALQPLLAQLPQEQHATLLAALRGLSAAQRKDLAVLVQRTPPQERERLRAGLLATPAAQRGTWLHDALAR</sequence>
<evidence type="ECO:0000313" key="2">
    <source>
        <dbReference type="Proteomes" id="UP001229313"/>
    </source>
</evidence>
<name>A0ABY9PFX5_9GAMM</name>
<protein>
    <submittedName>
        <fullName evidence="1">DUF3106 domain-containing protein</fullName>
    </submittedName>
</protein>
<evidence type="ECO:0000313" key="1">
    <source>
        <dbReference type="EMBL" id="WMT04960.1"/>
    </source>
</evidence>
<dbReference type="EMBL" id="CP133568">
    <property type="protein sequence ID" value="WMT04960.1"/>
    <property type="molecule type" value="Genomic_DNA"/>
</dbReference>